<dbReference type="GO" id="GO:0006508">
    <property type="term" value="P:proteolysis"/>
    <property type="evidence" value="ECO:0007669"/>
    <property type="project" value="InterPro"/>
</dbReference>
<organism evidence="4 5">
    <name type="scientific">Hyphococcus flavus</name>
    <dbReference type="NCBI Taxonomy" id="1866326"/>
    <lineage>
        <taxon>Bacteria</taxon>
        <taxon>Pseudomonadati</taxon>
        <taxon>Pseudomonadota</taxon>
        <taxon>Alphaproteobacteria</taxon>
        <taxon>Parvularculales</taxon>
        <taxon>Parvularculaceae</taxon>
        <taxon>Hyphococcus</taxon>
    </lineage>
</organism>
<dbReference type="PROSITE" id="PS51257">
    <property type="entry name" value="PROKAR_LIPOPROTEIN"/>
    <property type="match status" value="1"/>
</dbReference>
<dbReference type="InterPro" id="IPR029058">
    <property type="entry name" value="AB_hydrolase_fold"/>
</dbReference>
<dbReference type="Pfam" id="PF00326">
    <property type="entry name" value="Peptidase_S9"/>
    <property type="match status" value="1"/>
</dbReference>
<feature type="domain" description="Peptidase S9 prolyl oligopeptidase catalytic" evidence="3">
    <location>
        <begin position="441"/>
        <end position="651"/>
    </location>
</feature>
<dbReference type="AlphaFoldDB" id="A0AAF0CGZ9"/>
<dbReference type="Gene3D" id="3.40.50.1820">
    <property type="entry name" value="alpha/beta hydrolase"/>
    <property type="match status" value="1"/>
</dbReference>
<keyword evidence="5" id="KW-1185">Reference proteome</keyword>
<evidence type="ECO:0000313" key="5">
    <source>
        <dbReference type="Proteomes" id="UP001214043"/>
    </source>
</evidence>
<evidence type="ECO:0000256" key="1">
    <source>
        <dbReference type="ARBA" id="ARBA00022801"/>
    </source>
</evidence>
<keyword evidence="1" id="KW-0378">Hydrolase</keyword>
<protein>
    <submittedName>
        <fullName evidence="4">Prolyl oligopeptidase family serine peptidase</fullName>
    </submittedName>
</protein>
<dbReference type="PANTHER" id="PTHR42776:SF27">
    <property type="entry name" value="DIPEPTIDYL PEPTIDASE FAMILY MEMBER 6"/>
    <property type="match status" value="1"/>
</dbReference>
<name>A0AAF0CGZ9_9PROT</name>
<accession>A0AAF0CGZ9</accession>
<feature type="signal peptide" evidence="2">
    <location>
        <begin position="1"/>
        <end position="27"/>
    </location>
</feature>
<dbReference type="RefSeq" id="WP_274494814.1">
    <property type="nucleotide sequence ID" value="NZ_CP118166.1"/>
</dbReference>
<reference evidence="4" key="1">
    <citation type="submission" date="2023-02" db="EMBL/GenBank/DDBJ databases">
        <title>Genome sequence of Hyphococcus flavus.</title>
        <authorList>
            <person name="Rong J.-C."/>
            <person name="Zhao Q."/>
            <person name="Yi M."/>
            <person name="Wu J.-Y."/>
        </authorList>
    </citation>
    <scope>NUCLEOTIDE SEQUENCE</scope>
    <source>
        <strain evidence="4">MCCC 1K03223</strain>
    </source>
</reference>
<gene>
    <name evidence="4" type="ORF">PUV54_06590</name>
</gene>
<dbReference type="SUPFAM" id="SSF82171">
    <property type="entry name" value="DPP6 N-terminal domain-like"/>
    <property type="match status" value="1"/>
</dbReference>
<dbReference type="EMBL" id="CP118166">
    <property type="protein sequence ID" value="WDI32863.1"/>
    <property type="molecule type" value="Genomic_DNA"/>
</dbReference>
<sequence length="653" mass="71949">MKNQSFMALAASLLGCIAALNASTAAAQEADPALYGAEPAFDLVQISPDGETVAMVQNSTEGSAVVLFDRTKADGGLETVLLTNAAIHLLEWEGNENILALLSDTERLHIDRDVESIDFWRWVSVSRRTKKATIAFESSRLITTASGGLISTLPSEPGKALFARWNERARASRGAYSLNKVDLETGKGELFVAGKNGTNDWVIDSDGNTVMRADVDFRKHQMEIYSRTDTSAPMELVRTVSYEEGDYLPLILYAIGDNPNEIVALDRTIADTNHIVGLNRQTGEVARTIFGDEKHDVLSIQYNARHARLDSAVIYDEMPKMLHTDEAIQKVQTDIAAALPTAAVMIISRSDDQKQLVIEARYAEKPTEYYLYNADARHLELLASSRPELVNDVSIDRREFDYTTEDGLLINGYLTTPRNTEATSLVVLFAGTLLGRDTLDFDALASFFAMRGYAVYQPVPRGSVGFGKQFQQAGYGEWGRKVLDDINNGVRALLSTGEIQSSKVCFVGISDGGYLSLAGATLSPSLYSCAVSANGISDLTAQLGHVKKRSGFERVEFWERVIGSRFSGAEELRDTSPVNRVTAAAPPILLLHSKDNTEVPFYQSKIMSDALDEEGVYHEFVELKGNDHYFSSAESRIEMLRRSIDFVDRHISE</sequence>
<evidence type="ECO:0000259" key="3">
    <source>
        <dbReference type="Pfam" id="PF00326"/>
    </source>
</evidence>
<proteinExistence type="predicted"/>
<dbReference type="InterPro" id="IPR001375">
    <property type="entry name" value="Peptidase_S9_cat"/>
</dbReference>
<dbReference type="SUPFAM" id="SSF53474">
    <property type="entry name" value="alpha/beta-Hydrolases"/>
    <property type="match status" value="1"/>
</dbReference>
<evidence type="ECO:0000256" key="2">
    <source>
        <dbReference type="SAM" id="SignalP"/>
    </source>
</evidence>
<dbReference type="GO" id="GO:0004252">
    <property type="term" value="F:serine-type endopeptidase activity"/>
    <property type="evidence" value="ECO:0007669"/>
    <property type="project" value="TreeGrafter"/>
</dbReference>
<dbReference type="Proteomes" id="UP001214043">
    <property type="component" value="Chromosome"/>
</dbReference>
<dbReference type="KEGG" id="hfl:PUV54_06590"/>
<feature type="chain" id="PRO_5042065808" evidence="2">
    <location>
        <begin position="28"/>
        <end position="653"/>
    </location>
</feature>
<evidence type="ECO:0000313" key="4">
    <source>
        <dbReference type="EMBL" id="WDI32863.1"/>
    </source>
</evidence>
<dbReference type="PANTHER" id="PTHR42776">
    <property type="entry name" value="SERINE PEPTIDASE S9 FAMILY MEMBER"/>
    <property type="match status" value="1"/>
</dbReference>
<keyword evidence="2" id="KW-0732">Signal</keyword>